<dbReference type="Gene3D" id="3.40.50.2000">
    <property type="entry name" value="Glycogen Phosphorylase B"/>
    <property type="match status" value="2"/>
</dbReference>
<proteinExistence type="predicted"/>
<feature type="domain" description="Glycosyl transferase family 1" evidence="1">
    <location>
        <begin position="189"/>
        <end position="351"/>
    </location>
</feature>
<dbReference type="Pfam" id="PF13439">
    <property type="entry name" value="Glyco_transf_4"/>
    <property type="match status" value="1"/>
</dbReference>
<protein>
    <submittedName>
        <fullName evidence="3">Glycosyltransferase family 1 protein</fullName>
    </submittedName>
</protein>
<dbReference type="RefSeq" id="WP_133225025.1">
    <property type="nucleotide sequence ID" value="NZ_SMRT01000001.1"/>
</dbReference>
<keyword evidence="4" id="KW-1185">Reference proteome</keyword>
<dbReference type="EMBL" id="SMRT01000001">
    <property type="protein sequence ID" value="TDG00316.1"/>
    <property type="molecule type" value="Genomic_DNA"/>
</dbReference>
<dbReference type="AlphaFoldDB" id="A0A4R5KYK5"/>
<keyword evidence="3" id="KW-0808">Transferase</keyword>
<dbReference type="PANTHER" id="PTHR12526">
    <property type="entry name" value="GLYCOSYLTRANSFERASE"/>
    <property type="match status" value="1"/>
</dbReference>
<dbReference type="OrthoDB" id="9806653at2"/>
<dbReference type="GO" id="GO:0016757">
    <property type="term" value="F:glycosyltransferase activity"/>
    <property type="evidence" value="ECO:0007669"/>
    <property type="project" value="InterPro"/>
</dbReference>
<dbReference type="PANTHER" id="PTHR12526:SF630">
    <property type="entry name" value="GLYCOSYLTRANSFERASE"/>
    <property type="match status" value="1"/>
</dbReference>
<dbReference type="CDD" id="cd03801">
    <property type="entry name" value="GT4_PimA-like"/>
    <property type="match status" value="1"/>
</dbReference>
<dbReference type="Pfam" id="PF00534">
    <property type="entry name" value="Glycos_transf_1"/>
    <property type="match status" value="1"/>
</dbReference>
<dbReference type="InterPro" id="IPR001296">
    <property type="entry name" value="Glyco_trans_1"/>
</dbReference>
<name>A0A4R5KYK5_9BACL</name>
<evidence type="ECO:0000259" key="2">
    <source>
        <dbReference type="Pfam" id="PF13439"/>
    </source>
</evidence>
<dbReference type="Proteomes" id="UP000295636">
    <property type="component" value="Unassembled WGS sequence"/>
</dbReference>
<evidence type="ECO:0000313" key="4">
    <source>
        <dbReference type="Proteomes" id="UP000295636"/>
    </source>
</evidence>
<feature type="domain" description="Glycosyltransferase subfamily 4-like N-terminal" evidence="2">
    <location>
        <begin position="14"/>
        <end position="182"/>
    </location>
</feature>
<sequence length="395" mass="43719">MNICIVTHKLLKGDGQARVNYEIVKEVLQRNHQVTLYASEVAPELSTRPNASWIKVPVSGWPTQLLKNQIFAVISALKLLPRRKQYDLIIVNGFITWVKSDINAVHFVHSSWLKSPAHPFRLRKDGFGWYQLAFTSINAALEKIAFARTRFLVPVSEKVRSEVQAICSASQLRVIMNGVDVDEFYPDRSLSRGQLGLPEHVPLALFAGDIKSPRKNLDSVLRALAGLPELHLAVAGSTGGSPYLKLAEQLGVDRRVHFLGYRKDMANVMRCADFFVFPSRYEACTLAVIEALASGLPVITTYQSGVSELIAGDSPSGFVLEDPEDVAGLRRAMRTLSANPELRRELGFNARAIAERQSWQSVAAKYIGLFEEAAALNRTDSDAPGIAHSVRSQKL</sequence>
<organism evidence="3 4">
    <name type="scientific">Paenibacillus piri</name>
    <dbReference type="NCBI Taxonomy" id="2547395"/>
    <lineage>
        <taxon>Bacteria</taxon>
        <taxon>Bacillati</taxon>
        <taxon>Bacillota</taxon>
        <taxon>Bacilli</taxon>
        <taxon>Bacillales</taxon>
        <taxon>Paenibacillaceae</taxon>
        <taxon>Paenibacillus</taxon>
    </lineage>
</organism>
<dbReference type="InterPro" id="IPR028098">
    <property type="entry name" value="Glyco_trans_4-like_N"/>
</dbReference>
<reference evidence="3 4" key="1">
    <citation type="submission" date="2019-03" db="EMBL/GenBank/DDBJ databases">
        <title>This is whole genome sequence of Paenibacillus sp MS74 strain.</title>
        <authorList>
            <person name="Trinh H.N."/>
        </authorList>
    </citation>
    <scope>NUCLEOTIDE SEQUENCE [LARGE SCALE GENOMIC DNA]</scope>
    <source>
        <strain evidence="3 4">MS74</strain>
    </source>
</reference>
<evidence type="ECO:0000259" key="1">
    <source>
        <dbReference type="Pfam" id="PF00534"/>
    </source>
</evidence>
<evidence type="ECO:0000313" key="3">
    <source>
        <dbReference type="EMBL" id="TDG00316.1"/>
    </source>
</evidence>
<gene>
    <name evidence="3" type="ORF">E1757_01335</name>
</gene>
<comment type="caution">
    <text evidence="3">The sequence shown here is derived from an EMBL/GenBank/DDBJ whole genome shotgun (WGS) entry which is preliminary data.</text>
</comment>
<dbReference type="SUPFAM" id="SSF53756">
    <property type="entry name" value="UDP-Glycosyltransferase/glycogen phosphorylase"/>
    <property type="match status" value="1"/>
</dbReference>
<accession>A0A4R5KYK5</accession>